<dbReference type="InterPro" id="IPR013083">
    <property type="entry name" value="Znf_RING/FYVE/PHD"/>
</dbReference>
<keyword evidence="4 10" id="KW-0863">Zinc-finger</keyword>
<evidence type="ECO:0000313" key="16">
    <source>
        <dbReference type="Proteomes" id="UP000235388"/>
    </source>
</evidence>
<dbReference type="SMART" id="SM01408">
    <property type="entry name" value="ING"/>
    <property type="match status" value="1"/>
</dbReference>
<keyword evidence="6 11" id="KW-0156">Chromatin regulator</keyword>
<dbReference type="SMART" id="SM00249">
    <property type="entry name" value="PHD"/>
    <property type="match status" value="1"/>
</dbReference>
<evidence type="ECO:0000256" key="12">
    <source>
        <dbReference type="SAM" id="MobiDB-lite"/>
    </source>
</evidence>
<feature type="binding site" evidence="9">
    <location>
        <position position="500"/>
    </location>
    <ligand>
        <name>Zn(2+)</name>
        <dbReference type="ChEBI" id="CHEBI:29105"/>
        <label>2</label>
    </ligand>
</feature>
<protein>
    <recommendedName>
        <fullName evidence="11">Chromatin modification-related protein</fullName>
    </recommendedName>
</protein>
<evidence type="ECO:0000256" key="2">
    <source>
        <dbReference type="ARBA" id="ARBA00010210"/>
    </source>
</evidence>
<evidence type="ECO:0000256" key="3">
    <source>
        <dbReference type="ARBA" id="ARBA00022723"/>
    </source>
</evidence>
<dbReference type="InterPro" id="IPR024610">
    <property type="entry name" value="ING_N_histone-binding"/>
</dbReference>
<feature type="compositionally biased region" description="Basic residues" evidence="12">
    <location>
        <begin position="553"/>
        <end position="564"/>
    </location>
</feature>
<dbReference type="InterPro" id="IPR019787">
    <property type="entry name" value="Znf_PHD-finger"/>
</dbReference>
<reference evidence="16 17" key="1">
    <citation type="submission" date="2017-11" db="EMBL/GenBank/DDBJ databases">
        <title>De novo assembly and phasing of dikaryotic genomes from two isolates of Puccinia coronata f. sp. avenae, the causal agent of oat crown rust.</title>
        <authorList>
            <person name="Miller M.E."/>
            <person name="Zhang Y."/>
            <person name="Omidvar V."/>
            <person name="Sperschneider J."/>
            <person name="Schwessinger B."/>
            <person name="Raley C."/>
            <person name="Palmer J.M."/>
            <person name="Garnica D."/>
            <person name="Upadhyaya N."/>
            <person name="Rathjen J."/>
            <person name="Taylor J.M."/>
            <person name="Park R.F."/>
            <person name="Dodds P.N."/>
            <person name="Hirsch C.D."/>
            <person name="Kianian S.F."/>
            <person name="Figueroa M."/>
        </authorList>
    </citation>
    <scope>NUCLEOTIDE SEQUENCE [LARGE SCALE GENOMIC DNA]</scope>
    <source>
        <strain evidence="15">12NC29</strain>
        <strain evidence="14">12SD80</strain>
    </source>
</reference>
<comment type="domain">
    <text evidence="11">The PHD-type zinc finger mediates the binding to H3K4me3.</text>
</comment>
<evidence type="ECO:0000256" key="5">
    <source>
        <dbReference type="ARBA" id="ARBA00022833"/>
    </source>
</evidence>
<feature type="compositionally biased region" description="Basic and acidic residues" evidence="12">
    <location>
        <begin position="87"/>
        <end position="96"/>
    </location>
</feature>
<feature type="site" description="Histone H3K4me3 binding" evidence="8">
    <location>
        <position position="496"/>
    </location>
</feature>
<dbReference type="InterPro" id="IPR028651">
    <property type="entry name" value="ING_fam"/>
</dbReference>
<dbReference type="Gene3D" id="6.10.140.1740">
    <property type="match status" value="1"/>
</dbReference>
<comment type="function">
    <text evidence="11">Component of an histone acetyltransferase complex.</text>
</comment>
<gene>
    <name evidence="15" type="ORF">PCANC_02823</name>
    <name evidence="14" type="ORF">PCASD_16222</name>
</gene>
<feature type="site" description="Histone H3K4me3 binding" evidence="8">
    <location>
        <position position="505"/>
    </location>
</feature>
<keyword evidence="16" id="KW-1185">Reference proteome</keyword>
<evidence type="ECO:0000256" key="9">
    <source>
        <dbReference type="PIRSR" id="PIRSR628651-51"/>
    </source>
</evidence>
<feature type="region of interest" description="Disordered" evidence="12">
    <location>
        <begin position="287"/>
        <end position="475"/>
    </location>
</feature>
<dbReference type="InterPro" id="IPR011011">
    <property type="entry name" value="Znf_FYVE_PHD"/>
</dbReference>
<dbReference type="EMBL" id="PGCI01000650">
    <property type="protein sequence ID" value="PLW22874.1"/>
    <property type="molecule type" value="Genomic_DNA"/>
</dbReference>
<comment type="subcellular location">
    <subcellularLocation>
        <location evidence="1 11">Nucleus</location>
    </subcellularLocation>
</comment>
<evidence type="ECO:0000313" key="14">
    <source>
        <dbReference type="EMBL" id="PLW22874.1"/>
    </source>
</evidence>
<keyword evidence="7 11" id="KW-0539">Nucleus</keyword>
<keyword evidence="3 9" id="KW-0479">Metal-binding</keyword>
<dbReference type="CDD" id="cd15505">
    <property type="entry name" value="PHD_ING"/>
    <property type="match status" value="1"/>
</dbReference>
<dbReference type="Pfam" id="PF00628">
    <property type="entry name" value="PHD"/>
    <property type="match status" value="1"/>
</dbReference>
<evidence type="ECO:0000313" key="17">
    <source>
        <dbReference type="Proteomes" id="UP000235392"/>
    </source>
</evidence>
<feature type="binding site" evidence="9">
    <location>
        <position position="527"/>
    </location>
    <ligand>
        <name>Zn(2+)</name>
        <dbReference type="ChEBI" id="CHEBI:29105"/>
        <label>2</label>
    </ligand>
</feature>
<feature type="region of interest" description="Disordered" evidence="12">
    <location>
        <begin position="1"/>
        <end position="113"/>
    </location>
</feature>
<dbReference type="AlphaFoldDB" id="A0A2N5W460"/>
<dbReference type="SUPFAM" id="SSF57903">
    <property type="entry name" value="FYVE/PHD zinc finger"/>
    <property type="match status" value="1"/>
</dbReference>
<comment type="subunit">
    <text evidence="11">Component of an histone acetyltransferase complex. Interacts with H3K4me3 and to a lesser extent with H3K4me2.</text>
</comment>
<feature type="compositionally biased region" description="Low complexity" evidence="12">
    <location>
        <begin position="66"/>
        <end position="83"/>
    </location>
</feature>
<feature type="compositionally biased region" description="Polar residues" evidence="12">
    <location>
        <begin position="41"/>
        <end position="57"/>
    </location>
</feature>
<proteinExistence type="inferred from homology"/>
<feature type="compositionally biased region" description="Basic and acidic residues" evidence="12">
    <location>
        <begin position="317"/>
        <end position="330"/>
    </location>
</feature>
<feature type="site" description="Histone H3K4me3 binding" evidence="8">
    <location>
        <position position="492"/>
    </location>
</feature>
<dbReference type="PANTHER" id="PTHR10333:SF42">
    <property type="entry name" value="INHIBITOR OF GROWTH PROTEIN 5"/>
    <property type="match status" value="1"/>
</dbReference>
<feature type="binding site" evidence="9">
    <location>
        <position position="482"/>
    </location>
    <ligand>
        <name>Zn(2+)</name>
        <dbReference type="ChEBI" id="CHEBI:29105"/>
        <label>1</label>
    </ligand>
</feature>
<dbReference type="Proteomes" id="UP000235392">
    <property type="component" value="Unassembled WGS sequence"/>
</dbReference>
<dbReference type="InterPro" id="IPR001965">
    <property type="entry name" value="Znf_PHD"/>
</dbReference>
<feature type="domain" description="PHD-type" evidence="13">
    <location>
        <begin position="479"/>
        <end position="533"/>
    </location>
</feature>
<keyword evidence="5 9" id="KW-0862">Zinc</keyword>
<dbReference type="Gene3D" id="3.30.40.10">
    <property type="entry name" value="Zinc/RING finger domain, C3HC4 (zinc finger)"/>
    <property type="match status" value="1"/>
</dbReference>
<comment type="caution">
    <text evidence="15">The sequence shown here is derived from an EMBL/GenBank/DDBJ whole genome shotgun (WGS) entry which is preliminary data.</text>
</comment>
<dbReference type="OrthoDB" id="5411773at2759"/>
<evidence type="ECO:0000256" key="1">
    <source>
        <dbReference type="ARBA" id="ARBA00004123"/>
    </source>
</evidence>
<dbReference type="GO" id="GO:0000785">
    <property type="term" value="C:chromatin"/>
    <property type="evidence" value="ECO:0007669"/>
    <property type="project" value="UniProtKB-ARBA"/>
</dbReference>
<evidence type="ECO:0000256" key="6">
    <source>
        <dbReference type="ARBA" id="ARBA00022853"/>
    </source>
</evidence>
<dbReference type="GO" id="GO:0008270">
    <property type="term" value="F:zinc ion binding"/>
    <property type="evidence" value="ECO:0007669"/>
    <property type="project" value="UniProtKB-KW"/>
</dbReference>
<evidence type="ECO:0000256" key="7">
    <source>
        <dbReference type="ARBA" id="ARBA00023242"/>
    </source>
</evidence>
<feature type="compositionally biased region" description="Acidic residues" evidence="12">
    <location>
        <begin position="297"/>
        <end position="316"/>
    </location>
</feature>
<feature type="compositionally biased region" description="Polar residues" evidence="12">
    <location>
        <begin position="349"/>
        <end position="367"/>
    </location>
</feature>
<dbReference type="PROSITE" id="PS50016">
    <property type="entry name" value="ZF_PHD_2"/>
    <property type="match status" value="1"/>
</dbReference>
<accession>A0A2N5W460</accession>
<feature type="binding site" evidence="9">
    <location>
        <position position="484"/>
    </location>
    <ligand>
        <name>Zn(2+)</name>
        <dbReference type="ChEBI" id="CHEBI:29105"/>
        <label>1</label>
    </ligand>
</feature>
<dbReference type="EMBL" id="PGCJ01000015">
    <property type="protein sequence ID" value="PLW57017.1"/>
    <property type="molecule type" value="Genomic_DNA"/>
</dbReference>
<feature type="compositionally biased region" description="Basic and acidic residues" evidence="12">
    <location>
        <begin position="104"/>
        <end position="113"/>
    </location>
</feature>
<evidence type="ECO:0000259" key="13">
    <source>
        <dbReference type="PROSITE" id="PS50016"/>
    </source>
</evidence>
<feature type="compositionally biased region" description="Polar residues" evidence="12">
    <location>
        <begin position="454"/>
        <end position="475"/>
    </location>
</feature>
<dbReference type="GO" id="GO:0006355">
    <property type="term" value="P:regulation of DNA-templated transcription"/>
    <property type="evidence" value="ECO:0007669"/>
    <property type="project" value="TreeGrafter"/>
</dbReference>
<evidence type="ECO:0000313" key="15">
    <source>
        <dbReference type="EMBL" id="PLW57017.1"/>
    </source>
</evidence>
<organism evidence="15 16">
    <name type="scientific">Puccinia coronata f. sp. avenae</name>
    <dbReference type="NCBI Taxonomy" id="200324"/>
    <lineage>
        <taxon>Eukaryota</taxon>
        <taxon>Fungi</taxon>
        <taxon>Dikarya</taxon>
        <taxon>Basidiomycota</taxon>
        <taxon>Pucciniomycotina</taxon>
        <taxon>Pucciniomycetes</taxon>
        <taxon>Pucciniales</taxon>
        <taxon>Pucciniaceae</taxon>
        <taxon>Puccinia</taxon>
    </lineage>
</organism>
<feature type="binding site" evidence="9">
    <location>
        <position position="507"/>
    </location>
    <ligand>
        <name>Zn(2+)</name>
        <dbReference type="ChEBI" id="CHEBI:29105"/>
        <label>1</label>
    </ligand>
</feature>
<evidence type="ECO:0000256" key="10">
    <source>
        <dbReference type="PROSITE-ProRule" id="PRU00146"/>
    </source>
</evidence>
<feature type="region of interest" description="Disordered" evidence="12">
    <location>
        <begin position="536"/>
        <end position="564"/>
    </location>
</feature>
<feature type="site" description="Histone H3K4me3 binding" evidence="8">
    <location>
        <position position="481"/>
    </location>
</feature>
<dbReference type="PANTHER" id="PTHR10333">
    <property type="entry name" value="INHIBITOR OF GROWTH PROTEIN"/>
    <property type="match status" value="1"/>
</dbReference>
<dbReference type="Pfam" id="PF12998">
    <property type="entry name" value="ING"/>
    <property type="match status" value="2"/>
</dbReference>
<evidence type="ECO:0000256" key="4">
    <source>
        <dbReference type="ARBA" id="ARBA00022771"/>
    </source>
</evidence>
<comment type="similarity">
    <text evidence="2 11">Belongs to the ING family.</text>
</comment>
<dbReference type="GO" id="GO:0005634">
    <property type="term" value="C:nucleus"/>
    <property type="evidence" value="ECO:0007669"/>
    <property type="project" value="UniProtKB-SubCell"/>
</dbReference>
<dbReference type="GO" id="GO:0006325">
    <property type="term" value="P:chromatin organization"/>
    <property type="evidence" value="ECO:0007669"/>
    <property type="project" value="UniProtKB-KW"/>
</dbReference>
<dbReference type="STRING" id="200324.A0A2N5W460"/>
<sequence length="564" mass="62304">MVSKAKKRLASAEGDPSSSPSSKFNNHTEAGQRRQPKRRTLQAQRSSLPASPQATNETGERDHDQQQSASPSSSNNPTTPSAAVHQAEVEHVEGRQDAGGQPSESEKIDQEREARERILDEFKQEYVDIVDQIPLDLNRKFGCMIELERSLEECRRELHEDLIAYMDYAKEVASGPSPEPTVVNATEEEEDVQDEMSSRLRTLAQPMLWGVVPIPPLASDGLPDHLKTLLVEISSKMSRLQDLSHDKLNLAESVYLALDRQLKRLDADLETYQDLEDQDAQIDRHHHETIHNNTVNDDADDDNDDDDDDDDDDEPADAARKTGDQTERRHALAINNKVTFQETDRTARSQRMTPRQSPSRGASTPRAQVSRRPSADSAALSPPKSGRALRLNHSRPSLPTKSPVLAAHQTEESMSLAEEEGGSPRARKRTSRSASPGTPSAARVTRLSSAVLVPSTSAVETQDPASGPPGSQNTVSDQALYCSCQRISFGEMVACDNPDCQGGQWFHLECLGLAQLPAADDPSEWFCDRCRHDRQPATAPPPHVLENSSSRAAPKKKKKRTARR</sequence>
<feature type="binding site" evidence="9">
    <location>
        <position position="495"/>
    </location>
    <ligand>
        <name>Zn(2+)</name>
        <dbReference type="ChEBI" id="CHEBI:29105"/>
        <label>2</label>
    </ligand>
</feature>
<feature type="binding site" evidence="9">
    <location>
        <position position="530"/>
    </location>
    <ligand>
        <name>Zn(2+)</name>
        <dbReference type="ChEBI" id="CHEBI:29105"/>
        <label>2</label>
    </ligand>
</feature>
<dbReference type="Proteomes" id="UP000235388">
    <property type="component" value="Unassembled WGS sequence"/>
</dbReference>
<name>A0A2N5W460_9BASI</name>
<evidence type="ECO:0000256" key="11">
    <source>
        <dbReference type="RuleBase" id="RU361213"/>
    </source>
</evidence>
<evidence type="ECO:0000256" key="8">
    <source>
        <dbReference type="PIRSR" id="PIRSR628651-50"/>
    </source>
</evidence>
<feature type="binding site" evidence="9">
    <location>
        <position position="510"/>
    </location>
    <ligand>
        <name>Zn(2+)</name>
        <dbReference type="ChEBI" id="CHEBI:29105"/>
        <label>1</label>
    </ligand>
</feature>